<dbReference type="Proteomes" id="UP000736787">
    <property type="component" value="Unassembled WGS sequence"/>
</dbReference>
<evidence type="ECO:0000313" key="3">
    <source>
        <dbReference type="Proteomes" id="UP000736787"/>
    </source>
</evidence>
<proteinExistence type="predicted"/>
<organism evidence="2 3">
    <name type="scientific">Phytophthora cactorum</name>
    <dbReference type="NCBI Taxonomy" id="29920"/>
    <lineage>
        <taxon>Eukaryota</taxon>
        <taxon>Sar</taxon>
        <taxon>Stramenopiles</taxon>
        <taxon>Oomycota</taxon>
        <taxon>Peronosporomycetes</taxon>
        <taxon>Peronosporales</taxon>
        <taxon>Peronosporaceae</taxon>
        <taxon>Phytophthora</taxon>
    </lineage>
</organism>
<reference evidence="2" key="1">
    <citation type="submission" date="2018-10" db="EMBL/GenBank/DDBJ databases">
        <title>Effector identification in a new, highly contiguous assembly of the strawberry crown rot pathogen Phytophthora cactorum.</title>
        <authorList>
            <person name="Armitage A.D."/>
            <person name="Nellist C.F."/>
            <person name="Bates H."/>
            <person name="Vickerstaff R.J."/>
            <person name="Harrison R.J."/>
        </authorList>
    </citation>
    <scope>NUCLEOTIDE SEQUENCE</scope>
    <source>
        <strain evidence="2">4040</strain>
    </source>
</reference>
<gene>
    <name evidence="2" type="ORF">PC117_g24303</name>
</gene>
<dbReference type="InterPro" id="IPR013103">
    <property type="entry name" value="RVT_2"/>
</dbReference>
<protein>
    <recommendedName>
        <fullName evidence="1">Reverse transcriptase Ty1/copia-type domain-containing protein</fullName>
    </recommendedName>
</protein>
<sequence>MYAPVAYLNSIRAKLAKCAADGFEIEQCDVDTTFLYGKLNEEIYIELPEGLSELLALAEAEGEDDVVCLSTAEPLRTQAGVLSKNKAIIASVKADIAEKFKIKDLGRARFIL</sequence>
<comment type="caution">
    <text evidence="2">The sequence shown here is derived from an EMBL/GenBank/DDBJ whole genome shotgun (WGS) entry which is preliminary data.</text>
</comment>
<accession>A0A8T1B1C8</accession>
<dbReference type="EMBL" id="RCMK01001608">
    <property type="protein sequence ID" value="KAG2891221.1"/>
    <property type="molecule type" value="Genomic_DNA"/>
</dbReference>
<name>A0A8T1B1C8_9STRA</name>
<evidence type="ECO:0000313" key="2">
    <source>
        <dbReference type="EMBL" id="KAG2891221.1"/>
    </source>
</evidence>
<dbReference type="VEuPathDB" id="FungiDB:PC110_g21486"/>
<dbReference type="Pfam" id="PF07727">
    <property type="entry name" value="RVT_2"/>
    <property type="match status" value="1"/>
</dbReference>
<feature type="domain" description="Reverse transcriptase Ty1/copia-type" evidence="1">
    <location>
        <begin position="2"/>
        <end position="51"/>
    </location>
</feature>
<dbReference type="AlphaFoldDB" id="A0A8T1B1C8"/>
<evidence type="ECO:0000259" key="1">
    <source>
        <dbReference type="Pfam" id="PF07727"/>
    </source>
</evidence>